<dbReference type="Proteomes" id="UP000188551">
    <property type="component" value="Unassembled WGS sequence"/>
</dbReference>
<evidence type="ECO:0000259" key="2">
    <source>
        <dbReference type="Pfam" id="PF08241"/>
    </source>
</evidence>
<comment type="caution">
    <text evidence="3">The sequence shown here is derived from an EMBL/GenBank/DDBJ whole genome shotgun (WGS) entry which is preliminary data.</text>
</comment>
<protein>
    <submittedName>
        <fullName evidence="3">Methyltransferase type 11</fullName>
    </submittedName>
    <submittedName>
        <fullName evidence="4">SAM-dependent methyltransferase</fullName>
    </submittedName>
</protein>
<gene>
    <name evidence="4" type="ORF">B0293_00585</name>
    <name evidence="3" type="ORF">C791_7227</name>
</gene>
<dbReference type="GO" id="GO:0008757">
    <property type="term" value="F:S-adenosylmethionine-dependent methyltransferase activity"/>
    <property type="evidence" value="ECO:0007669"/>
    <property type="project" value="InterPro"/>
</dbReference>
<evidence type="ECO:0000313" key="6">
    <source>
        <dbReference type="Proteomes" id="UP000188551"/>
    </source>
</evidence>
<keyword evidence="6" id="KW-1185">Reference proteome</keyword>
<dbReference type="GO" id="GO:0032259">
    <property type="term" value="P:methylation"/>
    <property type="evidence" value="ECO:0007669"/>
    <property type="project" value="UniProtKB-KW"/>
</dbReference>
<dbReference type="RefSeq" id="WP_005165387.1">
    <property type="nucleotide sequence ID" value="NZ_ANMG01000073.1"/>
</dbReference>
<dbReference type="InterPro" id="IPR050447">
    <property type="entry name" value="Erg6_SMT_methyltransf"/>
</dbReference>
<sequence length="253" mass="27867">MTDWKAAFTATFRAPASAVSARIWAEVYGDEYPAELDTYSFVTRSDLHHIAREARLAPGGRLADIGCGRGGPGLWVAAHTRATLTGVDIAETALASARRRAESMDVEPAGFRVGSFEDTGLDDASFEAVMSIDALLFAPDKPRACAEFARILAPGGRLLVTTWDFEGQPVNRPPQVADHRPLLEEAGFDVLSYEVTPDWRERQRRTMELSLERVADLAAESGDDPDRLCTSFEQTLRNQDLMTRRVLIVASLR</sequence>
<reference evidence="4 6" key="2">
    <citation type="submission" date="2017-02" db="EMBL/GenBank/DDBJ databases">
        <title>Amycolatopsis azurea DSM 43854 draft genome.</title>
        <authorList>
            <person name="Mayilraj S."/>
        </authorList>
    </citation>
    <scope>NUCLEOTIDE SEQUENCE [LARGE SCALE GENOMIC DNA]</scope>
    <source>
        <strain evidence="4 6">DSM 43854</strain>
    </source>
</reference>
<dbReference type="Pfam" id="PF08241">
    <property type="entry name" value="Methyltransf_11"/>
    <property type="match status" value="1"/>
</dbReference>
<dbReference type="Gene3D" id="3.40.50.150">
    <property type="entry name" value="Vaccinia Virus protein VP39"/>
    <property type="match status" value="1"/>
</dbReference>
<keyword evidence="1 3" id="KW-0808">Transferase</keyword>
<dbReference type="SUPFAM" id="SSF53335">
    <property type="entry name" value="S-adenosyl-L-methionine-dependent methyltransferases"/>
    <property type="match status" value="1"/>
</dbReference>
<dbReference type="CDD" id="cd02440">
    <property type="entry name" value="AdoMet_MTases"/>
    <property type="match status" value="1"/>
</dbReference>
<dbReference type="OrthoDB" id="3372196at2"/>
<dbReference type="AlphaFoldDB" id="M2QBV2"/>
<evidence type="ECO:0000256" key="1">
    <source>
        <dbReference type="ARBA" id="ARBA00022679"/>
    </source>
</evidence>
<proteinExistence type="predicted"/>
<dbReference type="EMBL" id="ANMG01000073">
    <property type="protein sequence ID" value="EMD23577.1"/>
    <property type="molecule type" value="Genomic_DNA"/>
</dbReference>
<dbReference type="PANTHER" id="PTHR44068:SF11">
    <property type="entry name" value="GERANYL DIPHOSPHATE 2-C-METHYLTRANSFERASE"/>
    <property type="match status" value="1"/>
</dbReference>
<reference evidence="3 5" key="1">
    <citation type="submission" date="2012-10" db="EMBL/GenBank/DDBJ databases">
        <title>Genome assembly of Amycolatopsis azurea DSM 43854.</title>
        <authorList>
            <person name="Khatri I."/>
            <person name="Kaur I."/>
            <person name="Subramanian S."/>
            <person name="Mayilraj S."/>
        </authorList>
    </citation>
    <scope>NUCLEOTIDE SEQUENCE [LARGE SCALE GENOMIC DNA]</scope>
    <source>
        <strain evidence="3 5">DSM 43854</strain>
    </source>
</reference>
<name>M2QBV2_9PSEU</name>
<dbReference type="InterPro" id="IPR013216">
    <property type="entry name" value="Methyltransf_11"/>
</dbReference>
<dbReference type="InterPro" id="IPR029063">
    <property type="entry name" value="SAM-dependent_MTases_sf"/>
</dbReference>
<dbReference type="PATRIC" id="fig|1238180.3.peg.6830"/>
<feature type="domain" description="Methyltransferase type 11" evidence="2">
    <location>
        <begin position="64"/>
        <end position="160"/>
    </location>
</feature>
<evidence type="ECO:0000313" key="5">
    <source>
        <dbReference type="Proteomes" id="UP000014137"/>
    </source>
</evidence>
<evidence type="ECO:0000313" key="3">
    <source>
        <dbReference type="EMBL" id="EMD23577.1"/>
    </source>
</evidence>
<organism evidence="3 5">
    <name type="scientific">Amycolatopsis azurea DSM 43854</name>
    <dbReference type="NCBI Taxonomy" id="1238180"/>
    <lineage>
        <taxon>Bacteria</taxon>
        <taxon>Bacillati</taxon>
        <taxon>Actinomycetota</taxon>
        <taxon>Actinomycetes</taxon>
        <taxon>Pseudonocardiales</taxon>
        <taxon>Pseudonocardiaceae</taxon>
        <taxon>Amycolatopsis</taxon>
    </lineage>
</organism>
<accession>M2QBV2</accession>
<keyword evidence="3" id="KW-0489">Methyltransferase</keyword>
<dbReference type="PANTHER" id="PTHR44068">
    <property type="entry name" value="ZGC:194242"/>
    <property type="match status" value="1"/>
</dbReference>
<dbReference type="Proteomes" id="UP000014137">
    <property type="component" value="Unassembled WGS sequence"/>
</dbReference>
<evidence type="ECO:0000313" key="4">
    <source>
        <dbReference type="EMBL" id="OOC08454.1"/>
    </source>
</evidence>
<dbReference type="EMBL" id="MUXN01000001">
    <property type="protein sequence ID" value="OOC08454.1"/>
    <property type="molecule type" value="Genomic_DNA"/>
</dbReference>